<feature type="domain" description="Acyl-CoA thioesterase-like N-terminal HotDog" evidence="4">
    <location>
        <begin position="43"/>
        <end position="112"/>
    </location>
</feature>
<evidence type="ECO:0000256" key="2">
    <source>
        <dbReference type="ARBA" id="ARBA00022801"/>
    </source>
</evidence>
<dbReference type="CDD" id="cd03445">
    <property type="entry name" value="Thioesterase_II_repeat2"/>
    <property type="match status" value="1"/>
</dbReference>
<reference evidence="6 7" key="1">
    <citation type="submission" date="2024-03" db="EMBL/GenBank/DDBJ databases">
        <authorList>
            <person name="Brejova B."/>
        </authorList>
    </citation>
    <scope>NUCLEOTIDE SEQUENCE [LARGE SCALE GENOMIC DNA]</scope>
    <source>
        <strain evidence="6 7">CBS 14171</strain>
    </source>
</reference>
<dbReference type="InterPro" id="IPR049450">
    <property type="entry name" value="ACOT8-like_C"/>
</dbReference>
<dbReference type="InterPro" id="IPR003703">
    <property type="entry name" value="Acyl_CoA_thio"/>
</dbReference>
<evidence type="ECO:0000256" key="3">
    <source>
        <dbReference type="SAM" id="MobiDB-lite"/>
    </source>
</evidence>
<dbReference type="InterPro" id="IPR049449">
    <property type="entry name" value="TesB_ACOT8-like_N"/>
</dbReference>
<evidence type="ECO:0000313" key="6">
    <source>
        <dbReference type="EMBL" id="CAK9435414.1"/>
    </source>
</evidence>
<dbReference type="InterPro" id="IPR042171">
    <property type="entry name" value="Acyl-CoA_hotdog"/>
</dbReference>
<evidence type="ECO:0000259" key="5">
    <source>
        <dbReference type="Pfam" id="PF20789"/>
    </source>
</evidence>
<name>A0ABP0ZEM7_9ASCO</name>
<dbReference type="Proteomes" id="UP001497383">
    <property type="component" value="Chromosome 1"/>
</dbReference>
<protein>
    <recommendedName>
        <fullName evidence="8">Acyl-CoA thioesterase II</fullName>
    </recommendedName>
</protein>
<keyword evidence="7" id="KW-1185">Reference proteome</keyword>
<evidence type="ECO:0000256" key="1">
    <source>
        <dbReference type="ARBA" id="ARBA00006538"/>
    </source>
</evidence>
<dbReference type="SUPFAM" id="SSF54637">
    <property type="entry name" value="Thioesterase/thiol ester dehydrase-isomerase"/>
    <property type="match status" value="2"/>
</dbReference>
<feature type="compositionally biased region" description="Acidic residues" evidence="3">
    <location>
        <begin position="152"/>
        <end position="163"/>
    </location>
</feature>
<gene>
    <name evidence="6" type="ORF">LODBEIA_P01410</name>
</gene>
<evidence type="ECO:0000313" key="7">
    <source>
        <dbReference type="Proteomes" id="UP001497383"/>
    </source>
</evidence>
<accession>A0ABP0ZEM7</accession>
<dbReference type="InterPro" id="IPR029069">
    <property type="entry name" value="HotDog_dom_sf"/>
</dbReference>
<evidence type="ECO:0000259" key="4">
    <source>
        <dbReference type="Pfam" id="PF13622"/>
    </source>
</evidence>
<dbReference type="PANTHER" id="PTHR11066:SF34">
    <property type="entry name" value="ACYL-COENZYME A THIOESTERASE 8"/>
    <property type="match status" value="1"/>
</dbReference>
<dbReference type="Gene3D" id="2.40.160.210">
    <property type="entry name" value="Acyl-CoA thioesterase, double hotdog domain"/>
    <property type="match status" value="1"/>
</dbReference>
<dbReference type="Pfam" id="PF20789">
    <property type="entry name" value="4HBT_3C"/>
    <property type="match status" value="1"/>
</dbReference>
<organism evidence="6 7">
    <name type="scientific">Lodderomyces beijingensis</name>
    <dbReference type="NCBI Taxonomy" id="1775926"/>
    <lineage>
        <taxon>Eukaryota</taxon>
        <taxon>Fungi</taxon>
        <taxon>Dikarya</taxon>
        <taxon>Ascomycota</taxon>
        <taxon>Saccharomycotina</taxon>
        <taxon>Pichiomycetes</taxon>
        <taxon>Debaryomycetaceae</taxon>
        <taxon>Candida/Lodderomyces clade</taxon>
        <taxon>Lodderomyces</taxon>
    </lineage>
</organism>
<dbReference type="RefSeq" id="XP_066827079.1">
    <property type="nucleotide sequence ID" value="XM_066971295.1"/>
</dbReference>
<comment type="similarity">
    <text evidence="1">Belongs to the C/M/P thioester hydrolase family.</text>
</comment>
<feature type="region of interest" description="Disordered" evidence="3">
    <location>
        <begin position="142"/>
        <end position="167"/>
    </location>
</feature>
<feature type="domain" description="Acyl-CoA thioesterase-like C-terminal" evidence="5">
    <location>
        <begin position="247"/>
        <end position="344"/>
    </location>
</feature>
<keyword evidence="2" id="KW-0378">Hydrolase</keyword>
<dbReference type="EMBL" id="OZ022405">
    <property type="protein sequence ID" value="CAK9435414.1"/>
    <property type="molecule type" value="Genomic_DNA"/>
</dbReference>
<proteinExistence type="inferred from homology"/>
<sequence>MIELNYKRGEVIDVQEEFGVKQVEKNKYVGNKPLVKPNVVSKGAFGGNLAGQALLVAMKSADAQFKPHSLHSYFISAVNSEDPVEWEVEEISTGNNFCNRSVRGSQNGKTVYFANISLTKRNSYRESLQKYEEHARRVQERLNKQGNGGGNNDDDENDNDDDNVPQKPFRFQSPIHKWFQINQNKELPVSDIESNMLCYFKFFPEFLHLDQSKYEDDIPVAERRFAFMVRWGIDNEQGFHQPVKNVDEQFQYVGLGNLSDSLLLNVLLRVLRIEDVQLKDYHKTFFGVSLDHVLYIHDDDFDVTQWMGYCFKAIRFSHDRIIMEGELYNHNGIHVATVVQEGLIRFAGKEEGAKL</sequence>
<dbReference type="CDD" id="cd03444">
    <property type="entry name" value="Thioesterase_II_repeat1"/>
    <property type="match status" value="1"/>
</dbReference>
<evidence type="ECO:0008006" key="8">
    <source>
        <dbReference type="Google" id="ProtNLM"/>
    </source>
</evidence>
<dbReference type="GeneID" id="92205337"/>
<dbReference type="PANTHER" id="PTHR11066">
    <property type="entry name" value="ACYL-COA THIOESTERASE"/>
    <property type="match status" value="1"/>
</dbReference>
<dbReference type="Pfam" id="PF13622">
    <property type="entry name" value="4HBT_3"/>
    <property type="match status" value="1"/>
</dbReference>